<keyword evidence="2 13" id="KW-0489">Methyltransferase</keyword>
<feature type="domain" description="DEUBAD" evidence="15">
    <location>
        <begin position="641"/>
        <end position="749"/>
    </location>
</feature>
<keyword evidence="5" id="KW-0479">Metal-binding</keyword>
<keyword evidence="7" id="KW-0862">Zinc</keyword>
<feature type="region of interest" description="Disordered" evidence="14">
    <location>
        <begin position="1073"/>
        <end position="1110"/>
    </location>
</feature>
<dbReference type="InterPro" id="IPR036236">
    <property type="entry name" value="Znf_C2H2_sf"/>
</dbReference>
<evidence type="ECO:0000256" key="6">
    <source>
        <dbReference type="ARBA" id="ARBA00022771"/>
    </source>
</evidence>
<organism evidence="16 17">
    <name type="scientific">Oikopleura dioica</name>
    <name type="common">Tunicate</name>
    <dbReference type="NCBI Taxonomy" id="34765"/>
    <lineage>
        <taxon>Eukaryota</taxon>
        <taxon>Metazoa</taxon>
        <taxon>Chordata</taxon>
        <taxon>Tunicata</taxon>
        <taxon>Appendicularia</taxon>
        <taxon>Copelata</taxon>
        <taxon>Oikopleuridae</taxon>
        <taxon>Oikopleura</taxon>
    </lineage>
</organism>
<evidence type="ECO:0000256" key="7">
    <source>
        <dbReference type="ARBA" id="ARBA00022833"/>
    </source>
</evidence>
<feature type="region of interest" description="Disordered" evidence="14">
    <location>
        <begin position="590"/>
        <end position="629"/>
    </location>
</feature>
<feature type="compositionally biased region" description="Polar residues" evidence="14">
    <location>
        <begin position="601"/>
        <end position="615"/>
    </location>
</feature>
<dbReference type="InterPro" id="IPR044867">
    <property type="entry name" value="DEUBAD_dom"/>
</dbReference>
<evidence type="ECO:0000259" key="15">
    <source>
        <dbReference type="PROSITE" id="PS51916"/>
    </source>
</evidence>
<evidence type="ECO:0000256" key="1">
    <source>
        <dbReference type="ARBA" id="ARBA00004123"/>
    </source>
</evidence>
<evidence type="ECO:0000256" key="2">
    <source>
        <dbReference type="ARBA" id="ARBA00022603"/>
    </source>
</evidence>
<evidence type="ECO:0000256" key="9">
    <source>
        <dbReference type="ARBA" id="ARBA00023163"/>
    </source>
</evidence>
<sequence>MSGCDSDSDWSDAPELEEDEIVKCRSLFSLFEGSVEECLASDKRVFGWSLDELKIGEYDFIKVINYCRVQKFTEAPSKGALEGDLKAEWDKDEFYKPVIPDDPFLMHQWVKDDDDDLMASGDNKDIPSSITAQVDVQRRQEEIKKLLEETEIGQGRLNDGYFDSYADYGIHAEMLQDKARTEAYRDVILKNQHLFKDKVVVDVGCGTGILSMFAAQAGAKIVYALEMSEIAFDAIDVVRENGLADKVKVIKGKAEDIACTLPKADVIISEWMGYCCLYEGMLDTVLDVRDKVMRHGGHMMPGTAGLDFFAVSSENLWHTHRGFWDNVYGFKMKTMKARAHKEAKVLEIKSSEVVSPLERLIEWNLNTCTKEDLSFSKKLYLESNIEGELHGIGCSFDCDMVKVDDDETTNPYLAQLMGKTVVKESAESVPETFVNVLSTSPYSTLTHWKQTLFMFDSPVQVKCGSAIEGTVKISRRRTNDRELEKLTNCWVGTGRMSASRTRKRREPGWVEAAAKVIENIATANGSTLSKPLEIDIADLLKQIQSAKLKTIKGSIDERDALRRSLEQAQDQFYSENDKFGLLKFRPKVESKSKTGTKRKNQSISGKTSSYESSQRGRPKKKKDNFSDVRQRKISTEDLLAPETPLTGVNLRELINEEAFHGLGQHQKWELLKLLPSCDVEIDESGMPSTSRDAFSNEFFSRSLQSFPERIADGEFTSAVKARLNIESGRRRIDPWKEKFFEEKWGELMKKEDPRKDAQAEKLRHLENAISKLSTRCSPKKYTPDRTETLSPKTEPKQDPAPFHLPLQPFSPVSPTEENVIKSWQAIQAVKTLSSPEHKKPEQNYPVTTTQRLIKTPPISSANEPKAVPFNVIRSVVPAVNVPPDLLRKDNGVKVSQKMVIVSRPIIVKAVVSSMQQTQHHGSSVNVSPATSSQVSSDSPASRGPSCSPSANLSGSENPVLAIPFACVKSPQTNRITSPERPMPQIPKNCPKISPKVKPLTMNLPPIPQLIPAPHQGTSQNIKKGLTLAEMRANIQERRQSVIRYCPSGSAIPTRVIKSLQQAVPSDRVLILSPVSRKPGSNSSRPQFRLDCGPSSSKQEQTYRSPTKLQRAPLTTSVIQTLQIAPSSSPKKTYVIKVNPAVTPYEPSKSSSSNGQQQSIPHLHHHLAAARGHSCKNTGAYAQCERCKNLFNMPESKIRHKFLCFNCSK</sequence>
<keyword evidence="6" id="KW-0863">Zinc-finger</keyword>
<accession>A0ABN7T5K1</accession>
<evidence type="ECO:0000256" key="12">
    <source>
        <dbReference type="ARBA" id="ARBA00049303"/>
    </source>
</evidence>
<keyword evidence="9" id="KW-0804">Transcription</keyword>
<feature type="compositionally biased region" description="Polar residues" evidence="14">
    <location>
        <begin position="1093"/>
        <end position="1110"/>
    </location>
</feature>
<dbReference type="InterPro" id="IPR028020">
    <property type="entry name" value="ASX_DEUBAD_dom"/>
</dbReference>
<feature type="region of interest" description="Disordered" evidence="14">
    <location>
        <begin position="918"/>
        <end position="952"/>
    </location>
</feature>
<keyword evidence="10" id="KW-0539">Nucleus</keyword>
<feature type="region of interest" description="Disordered" evidence="14">
    <location>
        <begin position="776"/>
        <end position="800"/>
    </location>
</feature>
<evidence type="ECO:0000313" key="16">
    <source>
        <dbReference type="EMBL" id="CAG5113108.1"/>
    </source>
</evidence>
<keyword evidence="17" id="KW-1185">Reference proteome</keyword>
<evidence type="ECO:0000256" key="4">
    <source>
        <dbReference type="ARBA" id="ARBA00022691"/>
    </source>
</evidence>
<evidence type="ECO:0000256" key="13">
    <source>
        <dbReference type="PROSITE-ProRule" id="PRU01015"/>
    </source>
</evidence>
<dbReference type="InterPro" id="IPR029063">
    <property type="entry name" value="SAM-dependent_MTases_sf"/>
</dbReference>
<dbReference type="PROSITE" id="PS51678">
    <property type="entry name" value="SAM_MT_PRMT"/>
    <property type="match status" value="1"/>
</dbReference>
<evidence type="ECO:0000313" key="17">
    <source>
        <dbReference type="Proteomes" id="UP001158576"/>
    </source>
</evidence>
<comment type="subcellular location">
    <subcellularLocation>
        <location evidence="1">Nucleus</location>
    </subcellularLocation>
</comment>
<dbReference type="CDD" id="cd02440">
    <property type="entry name" value="AdoMet_MTases"/>
    <property type="match status" value="1"/>
</dbReference>
<name>A0ABN7T5K1_OIKDI</name>
<gene>
    <name evidence="16" type="ORF">OKIOD_LOCUS16014</name>
</gene>
<reference evidence="16 17" key="1">
    <citation type="submission" date="2021-04" db="EMBL/GenBank/DDBJ databases">
        <authorList>
            <person name="Bliznina A."/>
        </authorList>
    </citation>
    <scope>NUCLEOTIDE SEQUENCE [LARGE SCALE GENOMIC DNA]</scope>
</reference>
<protein>
    <submittedName>
        <fullName evidence="16">Oidioi.mRNA.OKI2018_I69.chr2.g7249.t1.cds</fullName>
    </submittedName>
</protein>
<dbReference type="EMBL" id="OU015567">
    <property type="protein sequence ID" value="CAG5113108.1"/>
    <property type="molecule type" value="Genomic_DNA"/>
</dbReference>
<dbReference type="SUPFAM" id="SSF53335">
    <property type="entry name" value="S-adenosyl-L-methionine-dependent methyltransferases"/>
    <property type="match status" value="1"/>
</dbReference>
<dbReference type="InterPro" id="IPR025799">
    <property type="entry name" value="Arg_MeTrfase"/>
</dbReference>
<evidence type="ECO:0000256" key="14">
    <source>
        <dbReference type="SAM" id="MobiDB-lite"/>
    </source>
</evidence>
<dbReference type="SUPFAM" id="SSF57667">
    <property type="entry name" value="beta-beta-alpha zinc fingers"/>
    <property type="match status" value="1"/>
</dbReference>
<keyword evidence="8" id="KW-0805">Transcription regulation</keyword>
<proteinExistence type="predicted"/>
<dbReference type="InterPro" id="IPR055135">
    <property type="entry name" value="PRMT_dom"/>
</dbReference>
<evidence type="ECO:0000256" key="3">
    <source>
        <dbReference type="ARBA" id="ARBA00022679"/>
    </source>
</evidence>
<feature type="compositionally biased region" description="Basic and acidic residues" evidence="14">
    <location>
        <begin position="781"/>
        <end position="797"/>
    </location>
</feature>
<dbReference type="Gene3D" id="3.40.50.150">
    <property type="entry name" value="Vaccinia Virus protein VP39"/>
    <property type="match status" value="1"/>
</dbReference>
<comment type="catalytic activity">
    <reaction evidence="11">
        <text>L-arginyl-[protein] + 2 S-adenosyl-L-methionine = N(omega),N(omega)-dimethyl-L-arginyl-[protein] + 2 S-adenosyl-L-homocysteine + 2 H(+)</text>
        <dbReference type="Rhea" id="RHEA:48096"/>
        <dbReference type="Rhea" id="RHEA-COMP:10532"/>
        <dbReference type="Rhea" id="RHEA-COMP:11991"/>
        <dbReference type="ChEBI" id="CHEBI:15378"/>
        <dbReference type="ChEBI" id="CHEBI:29965"/>
        <dbReference type="ChEBI" id="CHEBI:57856"/>
        <dbReference type="ChEBI" id="CHEBI:59789"/>
        <dbReference type="ChEBI" id="CHEBI:61897"/>
        <dbReference type="EC" id="2.1.1.319"/>
    </reaction>
    <physiologicalReaction direction="left-to-right" evidence="11">
        <dbReference type="Rhea" id="RHEA:48097"/>
    </physiologicalReaction>
</comment>
<dbReference type="Pfam" id="PF22528">
    <property type="entry name" value="PRMT_C"/>
    <property type="match status" value="2"/>
</dbReference>
<evidence type="ECO:0000256" key="8">
    <source>
        <dbReference type="ARBA" id="ARBA00023015"/>
    </source>
</evidence>
<keyword evidence="3 13" id="KW-0808">Transferase</keyword>
<dbReference type="Pfam" id="PF13919">
    <property type="entry name" value="ASXH"/>
    <property type="match status" value="1"/>
</dbReference>
<evidence type="ECO:0000256" key="10">
    <source>
        <dbReference type="ARBA" id="ARBA00023242"/>
    </source>
</evidence>
<dbReference type="PANTHER" id="PTHR11006:SF124">
    <property type="entry name" value="ARGININE METHYLTRANSFERASE 1-RELATED"/>
    <property type="match status" value="1"/>
</dbReference>
<dbReference type="Gene3D" id="2.70.160.11">
    <property type="entry name" value="Hnrnp arginine n-methyltransferase1"/>
    <property type="match status" value="1"/>
</dbReference>
<dbReference type="Proteomes" id="UP001158576">
    <property type="component" value="Chromosome 2"/>
</dbReference>
<evidence type="ECO:0000256" key="5">
    <source>
        <dbReference type="ARBA" id="ARBA00022723"/>
    </source>
</evidence>
<dbReference type="PANTHER" id="PTHR11006">
    <property type="entry name" value="PROTEIN ARGININE N-METHYLTRANSFERASE"/>
    <property type="match status" value="1"/>
</dbReference>
<evidence type="ECO:0000256" key="11">
    <source>
        <dbReference type="ARBA" id="ARBA00047384"/>
    </source>
</evidence>
<comment type="catalytic activity">
    <reaction evidence="12">
        <text>L-arginyl-[protein] + S-adenosyl-L-methionine = N(omega)-methyl-L-arginyl-[protein] + S-adenosyl-L-homocysteine + H(+)</text>
        <dbReference type="Rhea" id="RHEA:48100"/>
        <dbReference type="Rhea" id="RHEA-COMP:10532"/>
        <dbReference type="Rhea" id="RHEA-COMP:11990"/>
        <dbReference type="ChEBI" id="CHEBI:15378"/>
        <dbReference type="ChEBI" id="CHEBI:29965"/>
        <dbReference type="ChEBI" id="CHEBI:57856"/>
        <dbReference type="ChEBI" id="CHEBI:59789"/>
        <dbReference type="ChEBI" id="CHEBI:65280"/>
    </reaction>
    <physiologicalReaction direction="left-to-right" evidence="12">
        <dbReference type="Rhea" id="RHEA:48101"/>
    </physiologicalReaction>
</comment>
<dbReference type="PROSITE" id="PS51916">
    <property type="entry name" value="DEUBAD"/>
    <property type="match status" value="1"/>
</dbReference>
<keyword evidence="4 13" id="KW-0949">S-adenosyl-L-methionine</keyword>
<dbReference type="Pfam" id="PF06325">
    <property type="entry name" value="PrmA"/>
    <property type="match status" value="1"/>
</dbReference>